<dbReference type="PRINTS" id="PR00598">
    <property type="entry name" value="HTHMARR"/>
</dbReference>
<sequence>MGFLIGQTYRKMVGILAARFKEYDITTEQFSVLCRLAEQDGISQKEIAARTVKDQPTTARILDCLIRKGLVHKEMSAADRRSFLVYLTPLGRERLDVLLPLEKATLAEIFAGLDAEELARFRETHLQLHRQLDALHQQQEA</sequence>
<dbReference type="PANTHER" id="PTHR42756:SF1">
    <property type="entry name" value="TRANSCRIPTIONAL REPRESSOR OF EMRAB OPERON"/>
    <property type="match status" value="1"/>
</dbReference>
<proteinExistence type="predicted"/>
<protein>
    <submittedName>
        <fullName evidence="5">MarR family transcriptional regulator</fullName>
    </submittedName>
</protein>
<dbReference type="Proteomes" id="UP000450917">
    <property type="component" value="Unassembled WGS sequence"/>
</dbReference>
<dbReference type="PROSITE" id="PS01117">
    <property type="entry name" value="HTH_MARR_1"/>
    <property type="match status" value="1"/>
</dbReference>
<dbReference type="Pfam" id="PF01047">
    <property type="entry name" value="MarR"/>
    <property type="match status" value="1"/>
</dbReference>
<evidence type="ECO:0000256" key="1">
    <source>
        <dbReference type="ARBA" id="ARBA00023015"/>
    </source>
</evidence>
<evidence type="ECO:0000256" key="2">
    <source>
        <dbReference type="ARBA" id="ARBA00023125"/>
    </source>
</evidence>
<dbReference type="EMBL" id="WNZX01000013">
    <property type="protein sequence ID" value="MUG72151.1"/>
    <property type="molecule type" value="Genomic_DNA"/>
</dbReference>
<evidence type="ECO:0000313" key="6">
    <source>
        <dbReference type="Proteomes" id="UP000450917"/>
    </source>
</evidence>
<keyword evidence="1" id="KW-0805">Transcription regulation</keyword>
<keyword evidence="6" id="KW-1185">Reference proteome</keyword>
<keyword evidence="2" id="KW-0238">DNA-binding</keyword>
<dbReference type="InterPro" id="IPR023187">
    <property type="entry name" value="Tscrpt_reg_MarR-type_CS"/>
</dbReference>
<gene>
    <name evidence="5" type="ORF">GNP93_15875</name>
</gene>
<name>A0A7X2ZDI1_9BACL</name>
<feature type="domain" description="HTH marR-type" evidence="4">
    <location>
        <begin position="1"/>
        <end position="130"/>
    </location>
</feature>
<dbReference type="PANTHER" id="PTHR42756">
    <property type="entry name" value="TRANSCRIPTIONAL REGULATOR, MARR"/>
    <property type="match status" value="1"/>
</dbReference>
<dbReference type="PROSITE" id="PS50995">
    <property type="entry name" value="HTH_MARR_2"/>
    <property type="match status" value="1"/>
</dbReference>
<dbReference type="InterPro" id="IPR000835">
    <property type="entry name" value="HTH_MarR-typ"/>
</dbReference>
<dbReference type="InterPro" id="IPR036390">
    <property type="entry name" value="WH_DNA-bd_sf"/>
</dbReference>
<evidence type="ECO:0000313" key="5">
    <source>
        <dbReference type="EMBL" id="MUG72151.1"/>
    </source>
</evidence>
<comment type="caution">
    <text evidence="5">The sequence shown here is derived from an EMBL/GenBank/DDBJ whole genome shotgun (WGS) entry which is preliminary data.</text>
</comment>
<reference evidence="5 6" key="1">
    <citation type="submission" date="2019-11" db="EMBL/GenBank/DDBJ databases">
        <title>Draft genome sequences of five Paenibacillus species of dairy origin.</title>
        <authorList>
            <person name="Olajide A.M."/>
            <person name="Chen S."/>
            <person name="Lapointe G."/>
        </authorList>
    </citation>
    <scope>NUCLEOTIDE SEQUENCE [LARGE SCALE GENOMIC DNA]</scope>
    <source>
        <strain evidence="5 6">2CS3</strain>
    </source>
</reference>
<evidence type="ECO:0000256" key="3">
    <source>
        <dbReference type="ARBA" id="ARBA00023163"/>
    </source>
</evidence>
<dbReference type="Gene3D" id="1.10.10.10">
    <property type="entry name" value="Winged helix-like DNA-binding domain superfamily/Winged helix DNA-binding domain"/>
    <property type="match status" value="1"/>
</dbReference>
<dbReference type="GO" id="GO:0003677">
    <property type="term" value="F:DNA binding"/>
    <property type="evidence" value="ECO:0007669"/>
    <property type="project" value="UniProtKB-KW"/>
</dbReference>
<dbReference type="SMART" id="SM00347">
    <property type="entry name" value="HTH_MARR"/>
    <property type="match status" value="1"/>
</dbReference>
<organism evidence="5 6">
    <name type="scientific">Paenibacillus validus</name>
    <dbReference type="NCBI Taxonomy" id="44253"/>
    <lineage>
        <taxon>Bacteria</taxon>
        <taxon>Bacillati</taxon>
        <taxon>Bacillota</taxon>
        <taxon>Bacilli</taxon>
        <taxon>Bacillales</taxon>
        <taxon>Paenibacillaceae</taxon>
        <taxon>Paenibacillus</taxon>
    </lineage>
</organism>
<dbReference type="AlphaFoldDB" id="A0A7X2ZDI1"/>
<dbReference type="GO" id="GO:0003700">
    <property type="term" value="F:DNA-binding transcription factor activity"/>
    <property type="evidence" value="ECO:0007669"/>
    <property type="project" value="InterPro"/>
</dbReference>
<keyword evidence="3" id="KW-0804">Transcription</keyword>
<dbReference type="SUPFAM" id="SSF46785">
    <property type="entry name" value="Winged helix' DNA-binding domain"/>
    <property type="match status" value="1"/>
</dbReference>
<evidence type="ECO:0000259" key="4">
    <source>
        <dbReference type="PROSITE" id="PS50995"/>
    </source>
</evidence>
<dbReference type="InterPro" id="IPR036388">
    <property type="entry name" value="WH-like_DNA-bd_sf"/>
</dbReference>
<accession>A0A7X2ZDI1</accession>